<dbReference type="Proteomes" id="UP001224781">
    <property type="component" value="Unassembled WGS sequence"/>
</dbReference>
<evidence type="ECO:0000313" key="1">
    <source>
        <dbReference type="EMBL" id="MDQ1185417.1"/>
    </source>
</evidence>
<proteinExistence type="predicted"/>
<protein>
    <recommendedName>
        <fullName evidence="3">Nanos-type domain-containing protein</fullName>
    </recommendedName>
</protein>
<evidence type="ECO:0000313" key="2">
    <source>
        <dbReference type="Proteomes" id="UP001224781"/>
    </source>
</evidence>
<evidence type="ECO:0008006" key="3">
    <source>
        <dbReference type="Google" id="ProtNLM"/>
    </source>
</evidence>
<sequence length="63" mass="7084">MRCTYCGSGLHPYEYCPKTWGGSAARLHLRCSYCGGRNHDYEGCPKLNGRYNSDGVVLLDKRP</sequence>
<keyword evidence="2" id="KW-1185">Reference proteome</keyword>
<organism evidence="1 2">
    <name type="scientific">Agrobacterium larrymoorei</name>
    <dbReference type="NCBI Taxonomy" id="160699"/>
    <lineage>
        <taxon>Bacteria</taxon>
        <taxon>Pseudomonadati</taxon>
        <taxon>Pseudomonadota</taxon>
        <taxon>Alphaproteobacteria</taxon>
        <taxon>Hyphomicrobiales</taxon>
        <taxon>Rhizobiaceae</taxon>
        <taxon>Rhizobium/Agrobacterium group</taxon>
        <taxon>Agrobacterium</taxon>
    </lineage>
</organism>
<dbReference type="EMBL" id="JAUTBL010000002">
    <property type="protein sequence ID" value="MDQ1185417.1"/>
    <property type="molecule type" value="Genomic_DNA"/>
</dbReference>
<comment type="caution">
    <text evidence="1">The sequence shown here is derived from an EMBL/GenBank/DDBJ whole genome shotgun (WGS) entry which is preliminary data.</text>
</comment>
<accession>A0ABU0UKC8</accession>
<reference evidence="1 2" key="1">
    <citation type="submission" date="2023-07" db="EMBL/GenBank/DDBJ databases">
        <title>Functional and genomic diversity of the sorghum phyllosphere microbiome.</title>
        <authorList>
            <person name="Shade A."/>
        </authorList>
    </citation>
    <scope>NUCLEOTIDE SEQUENCE [LARGE SCALE GENOMIC DNA]</scope>
    <source>
        <strain evidence="1 2">SORGH_AS_1126</strain>
    </source>
</reference>
<name>A0ABU0UKC8_9HYPH</name>
<gene>
    <name evidence="1" type="ORF">QE408_002560</name>
</gene>